<dbReference type="PANTHER" id="PTHR23151">
    <property type="entry name" value="DIHYDROLIPOAMIDE ACETYL/SUCCINYL-TRANSFERASE-RELATED"/>
    <property type="match status" value="1"/>
</dbReference>
<evidence type="ECO:0000256" key="2">
    <source>
        <dbReference type="ARBA" id="ARBA00022823"/>
    </source>
</evidence>
<name>S8E033_FOMSC</name>
<feature type="domain" description="Peripheral subunit-binding (PSBD)" evidence="6">
    <location>
        <begin position="131"/>
        <end position="169"/>
    </location>
</feature>
<proteinExistence type="inferred from homology"/>
<dbReference type="InterPro" id="IPR011053">
    <property type="entry name" value="Single_hybrid_motif"/>
</dbReference>
<protein>
    <recommendedName>
        <fullName evidence="9">Single hybrid motif-containing protein</fullName>
    </recommendedName>
</protein>
<evidence type="ECO:0000313" key="7">
    <source>
        <dbReference type="EMBL" id="EPS98581.1"/>
    </source>
</evidence>
<feature type="domain" description="Lipoyl-binding" evidence="5">
    <location>
        <begin position="1"/>
        <end position="72"/>
    </location>
</feature>
<evidence type="ECO:0000313" key="8">
    <source>
        <dbReference type="Proteomes" id="UP000015241"/>
    </source>
</evidence>
<feature type="compositionally biased region" description="Polar residues" evidence="4">
    <location>
        <begin position="1"/>
        <end position="12"/>
    </location>
</feature>
<evidence type="ECO:0008006" key="9">
    <source>
        <dbReference type="Google" id="ProtNLM"/>
    </source>
</evidence>
<evidence type="ECO:0000256" key="1">
    <source>
        <dbReference type="ARBA" id="ARBA00007317"/>
    </source>
</evidence>
<evidence type="ECO:0000256" key="4">
    <source>
        <dbReference type="SAM" id="MobiDB-lite"/>
    </source>
</evidence>
<keyword evidence="8" id="KW-1185">Reference proteome</keyword>
<dbReference type="PROSITE" id="PS51826">
    <property type="entry name" value="PSBD"/>
    <property type="match status" value="1"/>
</dbReference>
<evidence type="ECO:0000259" key="6">
    <source>
        <dbReference type="PROSITE" id="PS51826"/>
    </source>
</evidence>
<feature type="region of interest" description="Disordered" evidence="4">
    <location>
        <begin position="73"/>
        <end position="135"/>
    </location>
</feature>
<reference evidence="7 8" key="1">
    <citation type="journal article" date="2012" name="Science">
        <title>The Paleozoic origin of enzymatic lignin decomposition reconstructed from 31 fungal genomes.</title>
        <authorList>
            <person name="Floudas D."/>
            <person name="Binder M."/>
            <person name="Riley R."/>
            <person name="Barry K."/>
            <person name="Blanchette R.A."/>
            <person name="Henrissat B."/>
            <person name="Martinez A.T."/>
            <person name="Otillar R."/>
            <person name="Spatafora J.W."/>
            <person name="Yadav J.S."/>
            <person name="Aerts A."/>
            <person name="Benoit I."/>
            <person name="Boyd A."/>
            <person name="Carlson A."/>
            <person name="Copeland A."/>
            <person name="Coutinho P.M."/>
            <person name="de Vries R.P."/>
            <person name="Ferreira P."/>
            <person name="Findley K."/>
            <person name="Foster B."/>
            <person name="Gaskell J."/>
            <person name="Glotzer D."/>
            <person name="Gorecki P."/>
            <person name="Heitman J."/>
            <person name="Hesse C."/>
            <person name="Hori C."/>
            <person name="Igarashi K."/>
            <person name="Jurgens J.A."/>
            <person name="Kallen N."/>
            <person name="Kersten P."/>
            <person name="Kohler A."/>
            <person name="Kuees U."/>
            <person name="Kumar T.K.A."/>
            <person name="Kuo A."/>
            <person name="LaButti K."/>
            <person name="Larrondo L.F."/>
            <person name="Lindquist E."/>
            <person name="Ling A."/>
            <person name="Lombard V."/>
            <person name="Lucas S."/>
            <person name="Lundell T."/>
            <person name="Martin R."/>
            <person name="McLaughlin D.J."/>
            <person name="Morgenstern I."/>
            <person name="Morin E."/>
            <person name="Murat C."/>
            <person name="Nagy L.G."/>
            <person name="Nolan M."/>
            <person name="Ohm R.A."/>
            <person name="Patyshakuliyeva A."/>
            <person name="Rokas A."/>
            <person name="Ruiz-Duenas F.J."/>
            <person name="Sabat G."/>
            <person name="Salamov A."/>
            <person name="Samejima M."/>
            <person name="Schmutz J."/>
            <person name="Slot J.C."/>
            <person name="St John F."/>
            <person name="Stenlid J."/>
            <person name="Sun H."/>
            <person name="Sun S."/>
            <person name="Syed K."/>
            <person name="Tsang A."/>
            <person name="Wiebenga A."/>
            <person name="Young D."/>
            <person name="Pisabarro A."/>
            <person name="Eastwood D.C."/>
            <person name="Martin F."/>
            <person name="Cullen D."/>
            <person name="Grigoriev I.V."/>
            <person name="Hibbett D.S."/>
        </authorList>
    </citation>
    <scope>NUCLEOTIDE SEQUENCE</scope>
    <source>
        <strain evidence="8">FP-58527</strain>
    </source>
</reference>
<dbReference type="GO" id="GO:0006086">
    <property type="term" value="P:pyruvate decarboxylation to acetyl-CoA"/>
    <property type="evidence" value="ECO:0007669"/>
    <property type="project" value="InterPro"/>
</dbReference>
<dbReference type="InterPro" id="IPR000089">
    <property type="entry name" value="Biotin_lipoyl"/>
</dbReference>
<dbReference type="AlphaFoldDB" id="S8E033"/>
<dbReference type="Gene3D" id="4.10.320.10">
    <property type="entry name" value="E3-binding domain"/>
    <property type="match status" value="1"/>
</dbReference>
<evidence type="ECO:0000256" key="3">
    <source>
        <dbReference type="ARBA" id="ARBA00022946"/>
    </source>
</evidence>
<dbReference type="OrthoDB" id="537444at2759"/>
<dbReference type="SUPFAM" id="SSF47005">
    <property type="entry name" value="Peripheral subunit-binding domain of 2-oxo acid dehydrogenase complex"/>
    <property type="match status" value="1"/>
</dbReference>
<dbReference type="InterPro" id="IPR036625">
    <property type="entry name" value="E3-bd_dom_sf"/>
</dbReference>
<keyword evidence="3" id="KW-0809">Transit peptide</keyword>
<feature type="region of interest" description="Disordered" evidence="4">
    <location>
        <begin position="1"/>
        <end position="20"/>
    </location>
</feature>
<dbReference type="Proteomes" id="UP000015241">
    <property type="component" value="Unassembled WGS sequence"/>
</dbReference>
<dbReference type="PROSITE" id="PS50968">
    <property type="entry name" value="BIOTINYL_LIPOYL"/>
    <property type="match status" value="1"/>
</dbReference>
<accession>S8E033</accession>
<evidence type="ECO:0000259" key="5">
    <source>
        <dbReference type="PROSITE" id="PS50968"/>
    </source>
</evidence>
<feature type="region of interest" description="Disordered" evidence="4">
    <location>
        <begin position="172"/>
        <end position="200"/>
    </location>
</feature>
<dbReference type="Pfam" id="PF00364">
    <property type="entry name" value="Biotin_lipoyl"/>
    <property type="match status" value="1"/>
</dbReference>
<sequence length="275" mass="28551">MPAMSPTMTEGNIASWKKKDGEAFAAGDVLLEIETDKATIDVEAQDDGIMGKILAPDGTKGIPVGKTIALLAEQGDDISNLEPPKEDTSPPKPEASSSAPSPPTSVPDKQNAQPSSPPTTHSGARPASSHPLFPSVLRLLQENSIEDADKIKGTGVRGMLTKGDVLAYLGKASGPMGTYKETPSDVVTKSGGDQTKPLKKEEPRFLDGPALRQLIVNNMLEASKKAQTPPAGPPADFDSIIADYLPPSKATESSPAAVAPAKSSKAAAGYLDGLF</sequence>
<dbReference type="STRING" id="743788.S8E033"/>
<dbReference type="Gene3D" id="2.40.50.100">
    <property type="match status" value="1"/>
</dbReference>
<dbReference type="GO" id="GO:0045254">
    <property type="term" value="C:pyruvate dehydrogenase complex"/>
    <property type="evidence" value="ECO:0007669"/>
    <property type="project" value="InterPro"/>
</dbReference>
<dbReference type="HOGENOM" id="CLU_035825_0_0_1"/>
<dbReference type="Pfam" id="PF02817">
    <property type="entry name" value="E3_binding"/>
    <property type="match status" value="1"/>
</dbReference>
<dbReference type="eggNOG" id="KOG0557">
    <property type="taxonomic scope" value="Eukaryota"/>
</dbReference>
<gene>
    <name evidence="7" type="ORF">FOMPIDRAFT_1148713</name>
</gene>
<feature type="compositionally biased region" description="Polar residues" evidence="4">
    <location>
        <begin position="107"/>
        <end position="122"/>
    </location>
</feature>
<dbReference type="PROSITE" id="PS00189">
    <property type="entry name" value="LIPOYL"/>
    <property type="match status" value="1"/>
</dbReference>
<dbReference type="InterPro" id="IPR045257">
    <property type="entry name" value="E2/Pdx1"/>
</dbReference>
<dbReference type="EMBL" id="KE504164">
    <property type="protein sequence ID" value="EPS98581.1"/>
    <property type="molecule type" value="Genomic_DNA"/>
</dbReference>
<comment type="similarity">
    <text evidence="1">Belongs to the 2-oxoacid dehydrogenase family.</text>
</comment>
<dbReference type="InParanoid" id="S8E033"/>
<dbReference type="FunFam" id="2.40.50.100:FF:000010">
    <property type="entry name" value="Acetyltransferase component of pyruvate dehydrogenase complex"/>
    <property type="match status" value="1"/>
</dbReference>
<dbReference type="SUPFAM" id="SSF51230">
    <property type="entry name" value="Single hybrid motif"/>
    <property type="match status" value="1"/>
</dbReference>
<organism evidence="7 8">
    <name type="scientific">Fomitopsis schrenkii</name>
    <name type="common">Brown rot fungus</name>
    <dbReference type="NCBI Taxonomy" id="2126942"/>
    <lineage>
        <taxon>Eukaryota</taxon>
        <taxon>Fungi</taxon>
        <taxon>Dikarya</taxon>
        <taxon>Basidiomycota</taxon>
        <taxon>Agaricomycotina</taxon>
        <taxon>Agaricomycetes</taxon>
        <taxon>Polyporales</taxon>
        <taxon>Fomitopsis</taxon>
    </lineage>
</organism>
<dbReference type="InterPro" id="IPR003016">
    <property type="entry name" value="2-oxoA_DH_lipoyl-BS"/>
</dbReference>
<dbReference type="GO" id="GO:0004742">
    <property type="term" value="F:dihydrolipoyllysine-residue acetyltransferase activity"/>
    <property type="evidence" value="ECO:0007669"/>
    <property type="project" value="TreeGrafter"/>
</dbReference>
<keyword evidence="2" id="KW-0450">Lipoyl</keyword>
<dbReference type="InterPro" id="IPR004167">
    <property type="entry name" value="PSBD"/>
</dbReference>
<dbReference type="PANTHER" id="PTHR23151:SF82">
    <property type="entry name" value="PYRUVATE DEHYDROGENASE COMPLEX PROTEIN X COMPONENT, MITOCHONDRIAL"/>
    <property type="match status" value="1"/>
</dbReference>
<dbReference type="CDD" id="cd06849">
    <property type="entry name" value="lipoyl_domain"/>
    <property type="match status" value="1"/>
</dbReference>